<dbReference type="GO" id="GO:0005615">
    <property type="term" value="C:extracellular space"/>
    <property type="evidence" value="ECO:0007669"/>
    <property type="project" value="TreeGrafter"/>
</dbReference>
<dbReference type="InterPro" id="IPR051077">
    <property type="entry name" value="Ca-dependent_lectin"/>
</dbReference>
<dbReference type="OrthoDB" id="6187890at2759"/>
<feature type="coiled-coil region" evidence="1">
    <location>
        <begin position="263"/>
        <end position="311"/>
    </location>
</feature>
<comment type="caution">
    <text evidence="2">The sequence shown here is derived from an EMBL/GenBank/DDBJ whole genome shotgun (WGS) entry which is preliminary data.</text>
</comment>
<evidence type="ECO:0000313" key="2">
    <source>
        <dbReference type="EMBL" id="CAG2246629.1"/>
    </source>
</evidence>
<proteinExistence type="predicted"/>
<dbReference type="Proteomes" id="UP000683360">
    <property type="component" value="Unassembled WGS sequence"/>
</dbReference>
<reference evidence="2" key="1">
    <citation type="submission" date="2021-03" db="EMBL/GenBank/DDBJ databases">
        <authorList>
            <person name="Bekaert M."/>
        </authorList>
    </citation>
    <scope>NUCLEOTIDE SEQUENCE</scope>
</reference>
<protein>
    <submittedName>
        <fullName evidence="2">Uncharacterized protein</fullName>
    </submittedName>
</protein>
<dbReference type="EMBL" id="CAJPWZ010002876">
    <property type="protein sequence ID" value="CAG2246629.1"/>
    <property type="molecule type" value="Genomic_DNA"/>
</dbReference>
<dbReference type="AlphaFoldDB" id="A0A8S3ULU9"/>
<accession>A0A8S3ULU9</accession>
<dbReference type="PANTHER" id="PTHR24024:SF18">
    <property type="entry name" value="SHORT-CHAIN COLLAGEN C4-LIKE"/>
    <property type="match status" value="1"/>
</dbReference>
<evidence type="ECO:0000256" key="1">
    <source>
        <dbReference type="SAM" id="Coils"/>
    </source>
</evidence>
<evidence type="ECO:0000313" key="3">
    <source>
        <dbReference type="Proteomes" id="UP000683360"/>
    </source>
</evidence>
<dbReference type="PANTHER" id="PTHR24024">
    <property type="entry name" value="PULMONARY SURFACTANT-ASSOCIATED PROTEIN A"/>
    <property type="match status" value="1"/>
</dbReference>
<gene>
    <name evidence="2" type="ORF">MEDL_58595</name>
</gene>
<name>A0A8S3ULU9_MYTED</name>
<keyword evidence="3" id="KW-1185">Reference proteome</keyword>
<keyword evidence="1" id="KW-0175">Coiled coil</keyword>
<organism evidence="2 3">
    <name type="scientific">Mytilus edulis</name>
    <name type="common">Blue mussel</name>
    <dbReference type="NCBI Taxonomy" id="6550"/>
    <lineage>
        <taxon>Eukaryota</taxon>
        <taxon>Metazoa</taxon>
        <taxon>Spiralia</taxon>
        <taxon>Lophotrochozoa</taxon>
        <taxon>Mollusca</taxon>
        <taxon>Bivalvia</taxon>
        <taxon>Autobranchia</taxon>
        <taxon>Pteriomorphia</taxon>
        <taxon>Mytilida</taxon>
        <taxon>Mytiloidea</taxon>
        <taxon>Mytilidae</taxon>
        <taxon>Mytilinae</taxon>
        <taxon>Mytilus</taxon>
    </lineage>
</organism>
<sequence length="470" mass="52201">MGQHFQLAIVSTIVDQVCTDMFQGRLFCLLSMRPLGDDISSRGRSVYNEVHPVLTVEKRLLLNDPDVLVNRLNRLESIMSVLNSTVQQQSLTIQQQQTSIHQQEHTIKQLQNTISNSQRYAGGGYYGETGSAAEYVCLPPDPNYEKTSGPDGGSTVQATSVIMIPGKNTCYSGWKEEYHGYLASGDHTHNVASAYVCVDINPEYIIGGVDRHYGKLFYPVLTRCGSLKCPPYINNYPLTCVYLVTTEEKRLLLNDPDVLVNRLNRLESVLAVLNSTVQQISTENQQQSITIQQQQISNQHQEHTIKQLQDTIRNYQRFAGGGYYGESGSAAEYVCLPPDPNYVKTSGGADNGHMYGAEFNSNFFASNANGEDVPCALCRTNQATSVIMIPGKNTCYSGWKLEYHGYLASGYYGHTVASAYVCVDIKPEYVMGGVDFHYGKLFYDVLTKCGSLKCPPYINDYPLTCVVCSK</sequence>